<evidence type="ECO:0000313" key="2">
    <source>
        <dbReference type="EMBL" id="SHG03622.1"/>
    </source>
</evidence>
<accession>A0A1M5GJE2</accession>
<reference evidence="2 3" key="1">
    <citation type="submission" date="2016-11" db="EMBL/GenBank/DDBJ databases">
        <authorList>
            <person name="Jaros S."/>
            <person name="Januszkiewicz K."/>
            <person name="Wedrychowicz H."/>
        </authorList>
    </citation>
    <scope>NUCLEOTIDE SEQUENCE [LARGE SCALE GENOMIC DNA]</scope>
    <source>
        <strain evidence="2 3">DSM 26897</strain>
    </source>
</reference>
<keyword evidence="3" id="KW-1185">Reference proteome</keyword>
<evidence type="ECO:0000256" key="1">
    <source>
        <dbReference type="SAM" id="MobiDB-lite"/>
    </source>
</evidence>
<name>A0A1M5GJE2_9BACT</name>
<feature type="compositionally biased region" description="Basic and acidic residues" evidence="1">
    <location>
        <begin position="62"/>
        <end position="72"/>
    </location>
</feature>
<dbReference type="AlphaFoldDB" id="A0A1M5GJE2"/>
<dbReference type="OrthoDB" id="680607at2"/>
<proteinExistence type="predicted"/>
<dbReference type="STRING" id="1302690.BUE76_11445"/>
<feature type="compositionally biased region" description="Basic and acidic residues" evidence="1">
    <location>
        <begin position="1"/>
        <end position="41"/>
    </location>
</feature>
<gene>
    <name evidence="2" type="ORF">SAMN05444008_11697</name>
</gene>
<feature type="region of interest" description="Disordered" evidence="1">
    <location>
        <begin position="1"/>
        <end position="108"/>
    </location>
</feature>
<organism evidence="2 3">
    <name type="scientific">Cnuella takakiae</name>
    <dbReference type="NCBI Taxonomy" id="1302690"/>
    <lineage>
        <taxon>Bacteria</taxon>
        <taxon>Pseudomonadati</taxon>
        <taxon>Bacteroidota</taxon>
        <taxon>Chitinophagia</taxon>
        <taxon>Chitinophagales</taxon>
        <taxon>Chitinophagaceae</taxon>
        <taxon>Cnuella</taxon>
    </lineage>
</organism>
<dbReference type="RefSeq" id="WP_143157419.1">
    <property type="nucleotide sequence ID" value="NZ_FQUO01000016.1"/>
</dbReference>
<dbReference type="EMBL" id="FQUO01000016">
    <property type="protein sequence ID" value="SHG03622.1"/>
    <property type="molecule type" value="Genomic_DNA"/>
</dbReference>
<dbReference type="Proteomes" id="UP000184368">
    <property type="component" value="Unassembled WGS sequence"/>
</dbReference>
<sequence length="108" mass="11913">MAQDKKQDDGLGEPGEIREYDRTEGPDTIRGDELNPNRESDTTPIYVNGDITLQTAEESERDDQTDPTKDDTMQASNDDINQPIPPRMAGDSNQGVGDRSVDDDDTAE</sequence>
<evidence type="ECO:0000313" key="3">
    <source>
        <dbReference type="Proteomes" id="UP000184368"/>
    </source>
</evidence>
<protein>
    <submittedName>
        <fullName evidence="2">Uncharacterized protein</fullName>
    </submittedName>
</protein>